<feature type="transmembrane region" description="Helical" evidence="12">
    <location>
        <begin position="277"/>
        <end position="299"/>
    </location>
</feature>
<comment type="similarity">
    <text evidence="2 11">Belongs to the mitochondrial carrier (TC 2.A.29) family.</text>
</comment>
<keyword evidence="9 10" id="KW-0472">Membrane</keyword>
<evidence type="ECO:0000256" key="5">
    <source>
        <dbReference type="ARBA" id="ARBA00022737"/>
    </source>
</evidence>
<feature type="transmembrane region" description="Helical" evidence="12">
    <location>
        <begin position="143"/>
        <end position="163"/>
    </location>
</feature>
<feature type="repeat" description="Solcar" evidence="10">
    <location>
        <begin position="187"/>
        <end position="271"/>
    </location>
</feature>
<dbReference type="InterPro" id="IPR018108">
    <property type="entry name" value="MCP_transmembrane"/>
</dbReference>
<gene>
    <name evidence="13" type="ORF">NTJ_15789</name>
</gene>
<evidence type="ECO:0000313" key="13">
    <source>
        <dbReference type="EMBL" id="BET02970.1"/>
    </source>
</evidence>
<dbReference type="InterPro" id="IPR045315">
    <property type="entry name" value="Mtm1-like"/>
</dbReference>
<keyword evidence="4 10" id="KW-0812">Transmembrane</keyword>
<dbReference type="Proteomes" id="UP001307889">
    <property type="component" value="Chromosome 15"/>
</dbReference>
<feature type="repeat" description="Solcar" evidence="10">
    <location>
        <begin position="276"/>
        <end position="371"/>
    </location>
</feature>
<comment type="subcellular location">
    <subcellularLocation>
        <location evidence="1">Mitochondrion inner membrane</location>
        <topology evidence="1">Multi-pass membrane protein</topology>
    </subcellularLocation>
</comment>
<dbReference type="PROSITE" id="PS50920">
    <property type="entry name" value="SOLCAR"/>
    <property type="match status" value="3"/>
</dbReference>
<evidence type="ECO:0000256" key="6">
    <source>
        <dbReference type="ARBA" id="ARBA00022792"/>
    </source>
</evidence>
<dbReference type="PANTHER" id="PTHR45760:SF2">
    <property type="entry name" value="FI19922P1-RELATED"/>
    <property type="match status" value="1"/>
</dbReference>
<protein>
    <submittedName>
        <fullName evidence="13">Solute carrier family 25 member</fullName>
    </submittedName>
</protein>
<keyword evidence="7 12" id="KW-1133">Transmembrane helix</keyword>
<keyword evidence="14" id="KW-1185">Reference proteome</keyword>
<evidence type="ECO:0000256" key="11">
    <source>
        <dbReference type="RuleBase" id="RU000488"/>
    </source>
</evidence>
<reference evidence="13 14" key="1">
    <citation type="submission" date="2023-09" db="EMBL/GenBank/DDBJ databases">
        <title>Nesidiocoris tenuis whole genome shotgun sequence.</title>
        <authorList>
            <person name="Shibata T."/>
            <person name="Shimoda M."/>
            <person name="Kobayashi T."/>
            <person name="Uehara T."/>
        </authorList>
    </citation>
    <scope>NUCLEOTIDE SEQUENCE [LARGE SCALE GENOMIC DNA]</scope>
    <source>
        <strain evidence="13 14">Japan</strain>
    </source>
</reference>
<sequence length="386" mass="42872">MPNWSSMATIIAISNFFAENFGRKFDEMAGPEKVTEVANMSEDDPRFRITPAQQMVASCTGALVTSVFVTPLDVVKIRLQAQQKMLLANKCFLYCNGLMDHLCTCAPNGGTSSPEYWYKRPGHFTGTFDAFVKITRSEGLQSLWSGLSPTLVLAVPATMVYFVTYEQLRCRLSDWARSSSLATPTSQPLWSPLIAGCTARLWAATLVSPLELVRTKMQSKKLTYLEVHDALQSLLRYHGVKGLWKGLGPTLLRDVPFSGIYWVAYEKMKMMNNSKTTFASSFIGGSIAGSVAALVTTPFDVVKTYRQIEMAEKEIVTEPPTECKKSTFGAMLKIYEQNGVRGLFAGVVPRIVKVAPACAIMVATFEYGKSFFQHQNYVLFVNNLKD</sequence>
<evidence type="ECO:0000256" key="9">
    <source>
        <dbReference type="ARBA" id="ARBA00023136"/>
    </source>
</evidence>
<organism evidence="13 14">
    <name type="scientific">Nesidiocoris tenuis</name>
    <dbReference type="NCBI Taxonomy" id="355587"/>
    <lineage>
        <taxon>Eukaryota</taxon>
        <taxon>Metazoa</taxon>
        <taxon>Ecdysozoa</taxon>
        <taxon>Arthropoda</taxon>
        <taxon>Hexapoda</taxon>
        <taxon>Insecta</taxon>
        <taxon>Pterygota</taxon>
        <taxon>Neoptera</taxon>
        <taxon>Paraneoptera</taxon>
        <taxon>Hemiptera</taxon>
        <taxon>Heteroptera</taxon>
        <taxon>Panheteroptera</taxon>
        <taxon>Cimicomorpha</taxon>
        <taxon>Miridae</taxon>
        <taxon>Dicyphina</taxon>
        <taxon>Nesidiocoris</taxon>
    </lineage>
</organism>
<dbReference type="EMBL" id="AP028923">
    <property type="protein sequence ID" value="BET02970.1"/>
    <property type="molecule type" value="Genomic_DNA"/>
</dbReference>
<keyword evidence="3 11" id="KW-0813">Transport</keyword>
<evidence type="ECO:0000256" key="2">
    <source>
        <dbReference type="ARBA" id="ARBA00006375"/>
    </source>
</evidence>
<keyword evidence="5" id="KW-0677">Repeat</keyword>
<evidence type="ECO:0000256" key="8">
    <source>
        <dbReference type="ARBA" id="ARBA00023128"/>
    </source>
</evidence>
<evidence type="ECO:0000256" key="12">
    <source>
        <dbReference type="SAM" id="Phobius"/>
    </source>
</evidence>
<evidence type="ECO:0000256" key="1">
    <source>
        <dbReference type="ARBA" id="ARBA00004448"/>
    </source>
</evidence>
<keyword evidence="6" id="KW-0999">Mitochondrion inner membrane</keyword>
<name>A0ABN7BF17_9HEMI</name>
<keyword evidence="8" id="KW-0496">Mitochondrion</keyword>
<dbReference type="SUPFAM" id="SSF103506">
    <property type="entry name" value="Mitochondrial carrier"/>
    <property type="match status" value="1"/>
</dbReference>
<evidence type="ECO:0000256" key="4">
    <source>
        <dbReference type="ARBA" id="ARBA00022692"/>
    </source>
</evidence>
<dbReference type="InterPro" id="IPR023395">
    <property type="entry name" value="MCP_dom_sf"/>
</dbReference>
<evidence type="ECO:0000256" key="10">
    <source>
        <dbReference type="PROSITE-ProRule" id="PRU00282"/>
    </source>
</evidence>
<evidence type="ECO:0000313" key="14">
    <source>
        <dbReference type="Proteomes" id="UP001307889"/>
    </source>
</evidence>
<dbReference type="PANTHER" id="PTHR45760">
    <property type="entry name" value="FI19922P1-RELATED"/>
    <property type="match status" value="1"/>
</dbReference>
<accession>A0ABN7BF17</accession>
<dbReference type="Gene3D" id="1.50.40.10">
    <property type="entry name" value="Mitochondrial carrier domain"/>
    <property type="match status" value="1"/>
</dbReference>
<dbReference type="Pfam" id="PF00153">
    <property type="entry name" value="Mito_carr"/>
    <property type="match status" value="3"/>
</dbReference>
<evidence type="ECO:0000256" key="3">
    <source>
        <dbReference type="ARBA" id="ARBA00022448"/>
    </source>
</evidence>
<feature type="repeat" description="Solcar" evidence="10">
    <location>
        <begin position="49"/>
        <end position="171"/>
    </location>
</feature>
<evidence type="ECO:0000256" key="7">
    <source>
        <dbReference type="ARBA" id="ARBA00022989"/>
    </source>
</evidence>
<proteinExistence type="inferred from homology"/>